<feature type="signal peptide" evidence="11">
    <location>
        <begin position="1"/>
        <end position="15"/>
    </location>
</feature>
<evidence type="ECO:0000259" key="12">
    <source>
        <dbReference type="Pfam" id="PF04577"/>
    </source>
</evidence>
<evidence type="ECO:0000256" key="6">
    <source>
        <dbReference type="ARBA" id="ARBA00023180"/>
    </source>
</evidence>
<evidence type="ECO:0000313" key="14">
    <source>
        <dbReference type="Proteomes" id="UP001558652"/>
    </source>
</evidence>
<dbReference type="InterPro" id="IPR049625">
    <property type="entry name" value="Glyco_transf_61_cat"/>
</dbReference>
<feature type="domain" description="Glycosyltransferase 61 catalytic" evidence="12">
    <location>
        <begin position="323"/>
        <end position="425"/>
    </location>
</feature>
<evidence type="ECO:0000256" key="9">
    <source>
        <dbReference type="ARBA" id="ARBA00048317"/>
    </source>
</evidence>
<keyword evidence="6" id="KW-0325">Glycoprotein</keyword>
<sequence length="513" mass="60311">MYLVVVLFVLGSAAGFQGFDRLDLPENHIPYYFNSFPEVADKCRQEDGCPYKDKLDTKKCWGYEFGCKPADSFARPVCLGEHKGWVKSKEDQINTFYSQGDFGYIRDQLHEMSVMCEPYFKEDSSLECSKHLRFCRGRNIMINFTSLVNRKERLRYKMDVLSEGDIGGHCRLHKQRLMDECDHISPLQSWGPELRLFSERDKVPIGNDCDVIVEKPTYLMKIDASVNMYHHFCDFFNLYASQHVNSSHPDTFSKDVHMLIWESYTYYSSFTSAWDVFTKHKLWDLNTFKGKVVCFKNLVFPLLPRMIFGLYYNTPLIWGCQKSGLFSAFSQHLLHRLKIPRHKVEDKRLRVTLLSRDTTYRNILNEKELIASLKNNTNYHVRRVVYNRNMPFTKQLEITHNSDIFIGIHGAGLTHLLFLPDWAVIFELYNCEDEGCYYDLARLRGVKYMTWKDKTKLKQQDKGHHPDGGAHAKFTNYEFDVKEFLRLVGLAAKYIKEQESYKEFLRADLHDEL</sequence>
<evidence type="ECO:0000256" key="1">
    <source>
        <dbReference type="ARBA" id="ARBA00011970"/>
    </source>
</evidence>
<evidence type="ECO:0000256" key="8">
    <source>
        <dbReference type="ARBA" id="ARBA00042574"/>
    </source>
</evidence>
<comment type="catalytic activity">
    <reaction evidence="9">
        <text>L-seryl-[protein] + UDP-N-acetyl-alpha-D-glucosamine = 3-O-(N-acetyl-beta-D-glucosaminyl)-L-seryl-[protein] + UDP + H(+)</text>
        <dbReference type="Rhea" id="RHEA:48904"/>
        <dbReference type="Rhea" id="RHEA-COMP:9863"/>
        <dbReference type="Rhea" id="RHEA-COMP:12251"/>
        <dbReference type="ChEBI" id="CHEBI:15378"/>
        <dbReference type="ChEBI" id="CHEBI:29999"/>
        <dbReference type="ChEBI" id="CHEBI:57705"/>
        <dbReference type="ChEBI" id="CHEBI:58223"/>
        <dbReference type="ChEBI" id="CHEBI:90838"/>
        <dbReference type="EC" id="2.4.1.255"/>
    </reaction>
</comment>
<dbReference type="AlphaFoldDB" id="A0ABD0YPI3"/>
<dbReference type="InterPro" id="IPR007657">
    <property type="entry name" value="Glycosyltransferase_61"/>
</dbReference>
<gene>
    <name evidence="13" type="ORF">AAG570_001016</name>
</gene>
<evidence type="ECO:0000256" key="2">
    <source>
        <dbReference type="ARBA" id="ARBA00022676"/>
    </source>
</evidence>
<proteinExistence type="predicted"/>
<keyword evidence="2" id="KW-0328">Glycosyltransferase</keyword>
<dbReference type="Pfam" id="PF04577">
    <property type="entry name" value="Glyco_transf_61"/>
    <property type="match status" value="1"/>
</dbReference>
<evidence type="ECO:0000256" key="5">
    <source>
        <dbReference type="ARBA" id="ARBA00022824"/>
    </source>
</evidence>
<keyword evidence="3" id="KW-0808">Transferase</keyword>
<protein>
    <recommendedName>
        <fullName evidence="7">EGF domain-specific O-linked N-acetylglucosamine transferase</fullName>
        <ecNumber evidence="1">2.4.1.255</ecNumber>
    </recommendedName>
    <alternativeName>
        <fullName evidence="8">Extracellular O-linked N-acetylglucosamine transferase</fullName>
    </alternativeName>
</protein>
<reference evidence="13 14" key="1">
    <citation type="submission" date="2024-07" db="EMBL/GenBank/DDBJ databases">
        <title>Chromosome-level genome assembly of the water stick insect Ranatra chinensis (Heteroptera: Nepidae).</title>
        <authorList>
            <person name="Liu X."/>
        </authorList>
    </citation>
    <scope>NUCLEOTIDE SEQUENCE [LARGE SCALE GENOMIC DNA]</scope>
    <source>
        <strain evidence="13">Cailab_2021Rc</strain>
        <tissue evidence="13">Muscle</tissue>
    </source>
</reference>
<keyword evidence="14" id="KW-1185">Reference proteome</keyword>
<dbReference type="EMBL" id="JBFDAA010000010">
    <property type="protein sequence ID" value="KAL1124387.1"/>
    <property type="molecule type" value="Genomic_DNA"/>
</dbReference>
<evidence type="ECO:0000256" key="11">
    <source>
        <dbReference type="SAM" id="SignalP"/>
    </source>
</evidence>
<organism evidence="13 14">
    <name type="scientific">Ranatra chinensis</name>
    <dbReference type="NCBI Taxonomy" id="642074"/>
    <lineage>
        <taxon>Eukaryota</taxon>
        <taxon>Metazoa</taxon>
        <taxon>Ecdysozoa</taxon>
        <taxon>Arthropoda</taxon>
        <taxon>Hexapoda</taxon>
        <taxon>Insecta</taxon>
        <taxon>Pterygota</taxon>
        <taxon>Neoptera</taxon>
        <taxon>Paraneoptera</taxon>
        <taxon>Hemiptera</taxon>
        <taxon>Heteroptera</taxon>
        <taxon>Panheteroptera</taxon>
        <taxon>Nepomorpha</taxon>
        <taxon>Nepidae</taxon>
        <taxon>Ranatrinae</taxon>
        <taxon>Ranatra</taxon>
    </lineage>
</organism>
<evidence type="ECO:0000313" key="13">
    <source>
        <dbReference type="EMBL" id="KAL1124387.1"/>
    </source>
</evidence>
<name>A0ABD0YPI3_9HEMI</name>
<comment type="caution">
    <text evidence="13">The sequence shown here is derived from an EMBL/GenBank/DDBJ whole genome shotgun (WGS) entry which is preliminary data.</text>
</comment>
<dbReference type="GO" id="GO:0097363">
    <property type="term" value="F:protein O-acetylglucosaminyltransferase activity"/>
    <property type="evidence" value="ECO:0007669"/>
    <property type="project" value="UniProtKB-EC"/>
</dbReference>
<evidence type="ECO:0000256" key="4">
    <source>
        <dbReference type="ARBA" id="ARBA00022729"/>
    </source>
</evidence>
<dbReference type="PANTHER" id="PTHR20961">
    <property type="entry name" value="GLYCOSYLTRANSFERASE"/>
    <property type="match status" value="1"/>
</dbReference>
<dbReference type="PANTHER" id="PTHR20961:SF148">
    <property type="entry name" value="EGF DOMAIN-SPECIFIC O-LINKED N-ACETYLGLUCOSAMINE TRANSFERASE"/>
    <property type="match status" value="1"/>
</dbReference>
<comment type="catalytic activity">
    <reaction evidence="10">
        <text>L-threonyl-[protein] + UDP-N-acetyl-alpha-D-glucosamine = 3-O-(N-acetyl-beta-D-glucosaminyl)-L-threonyl-[protein] + UDP + H(+)</text>
        <dbReference type="Rhea" id="RHEA:48908"/>
        <dbReference type="Rhea" id="RHEA-COMP:11060"/>
        <dbReference type="Rhea" id="RHEA-COMP:12252"/>
        <dbReference type="ChEBI" id="CHEBI:15378"/>
        <dbReference type="ChEBI" id="CHEBI:30013"/>
        <dbReference type="ChEBI" id="CHEBI:57705"/>
        <dbReference type="ChEBI" id="CHEBI:58223"/>
        <dbReference type="ChEBI" id="CHEBI:90840"/>
        <dbReference type="EC" id="2.4.1.255"/>
    </reaction>
</comment>
<keyword evidence="5" id="KW-0256">Endoplasmic reticulum</keyword>
<evidence type="ECO:0000256" key="10">
    <source>
        <dbReference type="ARBA" id="ARBA00049432"/>
    </source>
</evidence>
<keyword evidence="4 11" id="KW-0732">Signal</keyword>
<dbReference type="EC" id="2.4.1.255" evidence="1"/>
<feature type="chain" id="PRO_5044841313" description="EGF domain-specific O-linked N-acetylglucosamine transferase" evidence="11">
    <location>
        <begin position="16"/>
        <end position="513"/>
    </location>
</feature>
<dbReference type="Proteomes" id="UP001558652">
    <property type="component" value="Unassembled WGS sequence"/>
</dbReference>
<evidence type="ECO:0000256" key="3">
    <source>
        <dbReference type="ARBA" id="ARBA00022679"/>
    </source>
</evidence>
<evidence type="ECO:0000256" key="7">
    <source>
        <dbReference type="ARBA" id="ARBA00040944"/>
    </source>
</evidence>
<accession>A0ABD0YPI3</accession>